<keyword evidence="2" id="KW-1185">Reference proteome</keyword>
<gene>
    <name evidence="1" type="ORF">GCM10022421_13600</name>
</gene>
<dbReference type="RefSeq" id="WP_344963656.1">
    <property type="nucleotide sequence ID" value="NZ_BAABDS010000023.1"/>
</dbReference>
<name>A0ABP7DQ52_9GAMM</name>
<dbReference type="Gene3D" id="1.10.10.10">
    <property type="entry name" value="Winged helix-like DNA-binding domain superfamily/Winged helix DNA-binding domain"/>
    <property type="match status" value="1"/>
</dbReference>
<evidence type="ECO:0000313" key="2">
    <source>
        <dbReference type="Proteomes" id="UP001501479"/>
    </source>
</evidence>
<accession>A0ABP7DQ52</accession>
<reference evidence="2" key="1">
    <citation type="journal article" date="2019" name="Int. J. Syst. Evol. Microbiol.">
        <title>The Global Catalogue of Microorganisms (GCM) 10K type strain sequencing project: providing services to taxonomists for standard genome sequencing and annotation.</title>
        <authorList>
            <consortium name="The Broad Institute Genomics Platform"/>
            <consortium name="The Broad Institute Genome Sequencing Center for Infectious Disease"/>
            <person name="Wu L."/>
            <person name="Ma J."/>
        </authorList>
    </citation>
    <scope>NUCLEOTIDE SEQUENCE [LARGE SCALE GENOMIC DNA]</scope>
    <source>
        <strain evidence="2">JCM 17329</strain>
    </source>
</reference>
<sequence>MRRLLREAGLSAPLFVSDRQQEDFVATYLFHHFLSDDDLAWLEPFQSLGLCDEQRLALLLVREQGAIDNAAYRDINGVDTLTASQQLTRLCQLNLLEKGGQGSGTYYQPGPGFPPVNGIAQPEALAEVTNTAQLADNVDQQPPNVDQLPAYPDQFGADLAQLQAHLPADLLQSLPVSPDRPKSVSCCCACASVVLSVPSSWLPYWADARKTT</sequence>
<evidence type="ECO:0000313" key="1">
    <source>
        <dbReference type="EMBL" id="GAA3707966.1"/>
    </source>
</evidence>
<proteinExistence type="predicted"/>
<protein>
    <submittedName>
        <fullName evidence="1">Uncharacterized protein</fullName>
    </submittedName>
</protein>
<dbReference type="EMBL" id="BAABDS010000023">
    <property type="protein sequence ID" value="GAA3707966.1"/>
    <property type="molecule type" value="Genomic_DNA"/>
</dbReference>
<dbReference type="InterPro" id="IPR036388">
    <property type="entry name" value="WH-like_DNA-bd_sf"/>
</dbReference>
<comment type="caution">
    <text evidence="1">The sequence shown here is derived from an EMBL/GenBank/DDBJ whole genome shotgun (WGS) entry which is preliminary data.</text>
</comment>
<dbReference type="Proteomes" id="UP001501479">
    <property type="component" value="Unassembled WGS sequence"/>
</dbReference>
<organism evidence="1 2">
    <name type="scientific">Oceanisphaera sediminis</name>
    <dbReference type="NCBI Taxonomy" id="981381"/>
    <lineage>
        <taxon>Bacteria</taxon>
        <taxon>Pseudomonadati</taxon>
        <taxon>Pseudomonadota</taxon>
        <taxon>Gammaproteobacteria</taxon>
        <taxon>Aeromonadales</taxon>
        <taxon>Aeromonadaceae</taxon>
        <taxon>Oceanisphaera</taxon>
    </lineage>
</organism>